<dbReference type="EC" id="2.7.1.4" evidence="11"/>
<keyword evidence="5" id="KW-0547">Nucleotide-binding</keyword>
<protein>
    <recommendedName>
        <fullName evidence="11">fructokinase</fullName>
        <ecNumber evidence="11">2.7.1.4</ecNumber>
    </recommendedName>
</protein>
<evidence type="ECO:0000256" key="8">
    <source>
        <dbReference type="ARBA" id="ARBA00022840"/>
    </source>
</evidence>
<keyword evidence="6" id="KW-0418">Kinase</keyword>
<organism evidence="13 14">
    <name type="scientific">Nicoliella spurrieriana</name>
    <dbReference type="NCBI Taxonomy" id="2925830"/>
    <lineage>
        <taxon>Bacteria</taxon>
        <taxon>Bacillati</taxon>
        <taxon>Bacillota</taxon>
        <taxon>Bacilli</taxon>
        <taxon>Lactobacillales</taxon>
        <taxon>Lactobacillaceae</taxon>
        <taxon>Nicoliella</taxon>
    </lineage>
</organism>
<evidence type="ECO:0000256" key="9">
    <source>
        <dbReference type="ARBA" id="ARBA00022842"/>
    </source>
</evidence>
<evidence type="ECO:0000256" key="12">
    <source>
        <dbReference type="ARBA" id="ARBA00048451"/>
    </source>
</evidence>
<dbReference type="InterPro" id="IPR000600">
    <property type="entry name" value="ROK"/>
</dbReference>
<keyword evidence="7" id="KW-0862">Zinc</keyword>
<dbReference type="PANTHER" id="PTHR42742:SF3">
    <property type="entry name" value="FRUCTOKINASE"/>
    <property type="match status" value="1"/>
</dbReference>
<dbReference type="AlphaFoldDB" id="A0A976RQP2"/>
<keyword evidence="9" id="KW-0460">Magnesium</keyword>
<evidence type="ECO:0000256" key="5">
    <source>
        <dbReference type="ARBA" id="ARBA00022741"/>
    </source>
</evidence>
<dbReference type="Gene3D" id="3.30.420.40">
    <property type="match status" value="2"/>
</dbReference>
<dbReference type="GO" id="GO:0008865">
    <property type="term" value="F:fructokinase activity"/>
    <property type="evidence" value="ECO:0007669"/>
    <property type="project" value="UniProtKB-EC"/>
</dbReference>
<dbReference type="Pfam" id="PF00480">
    <property type="entry name" value="ROK"/>
    <property type="match status" value="1"/>
</dbReference>
<geneLocation type="plasmid" evidence="13 14">
    <name>p1unnamed</name>
</geneLocation>
<evidence type="ECO:0000256" key="6">
    <source>
        <dbReference type="ARBA" id="ARBA00022777"/>
    </source>
</evidence>
<dbReference type="Proteomes" id="UP000831181">
    <property type="component" value="Plasmid p1unnamed"/>
</dbReference>
<evidence type="ECO:0000256" key="2">
    <source>
        <dbReference type="ARBA" id="ARBA00006479"/>
    </source>
</evidence>
<dbReference type="InterPro" id="IPR043129">
    <property type="entry name" value="ATPase_NBD"/>
</dbReference>
<keyword evidence="14" id="KW-1185">Reference proteome</keyword>
<comment type="similarity">
    <text evidence="2">Belongs to the ROK (NagC/XylR) family.</text>
</comment>
<keyword evidence="3" id="KW-0808">Transferase</keyword>
<reference evidence="13" key="1">
    <citation type="journal article" date="2022" name="Int. J. Syst. Evol. Microbiol.">
        <title>Apilactobacillus apisilvae sp. nov., Nicolia spurrieriana gen. nov. sp. nov., Bombilactobacillus folatiphilus sp. nov. and Bombilactobacillus thymidiniphilus sp. nov., four new lactic acid bacterial isolates from stingless bees Tetragonula carbonaria and Austroplebeia australis.</title>
        <authorList>
            <person name="Oliphant S.A."/>
            <person name="Watson-Haigh N.S."/>
            <person name="Sumby K.M."/>
            <person name="Gardner J."/>
            <person name="Groom S."/>
            <person name="Jiranek V."/>
        </authorList>
    </citation>
    <scope>NUCLEOTIDE SEQUENCE</scope>
    <source>
        <strain evidence="13">SGEP1_A5</strain>
    </source>
</reference>
<dbReference type="SUPFAM" id="SSF53067">
    <property type="entry name" value="Actin-like ATPase domain"/>
    <property type="match status" value="1"/>
</dbReference>
<dbReference type="CDD" id="cd24067">
    <property type="entry name" value="ASKHA_NBD_ROK_BsFRK-like"/>
    <property type="match status" value="1"/>
</dbReference>
<keyword evidence="4" id="KW-0479">Metal-binding</keyword>
<dbReference type="GO" id="GO:0005524">
    <property type="term" value="F:ATP binding"/>
    <property type="evidence" value="ECO:0007669"/>
    <property type="project" value="UniProtKB-KW"/>
</dbReference>
<name>A0A976RQP2_9LACO</name>
<gene>
    <name evidence="13" type="ORF">MOO44_01320</name>
</gene>
<evidence type="ECO:0000313" key="14">
    <source>
        <dbReference type="Proteomes" id="UP000831181"/>
    </source>
</evidence>
<keyword evidence="13" id="KW-0614">Plasmid</keyword>
<accession>A0A976RQP2</accession>
<dbReference type="GO" id="GO:0046872">
    <property type="term" value="F:metal ion binding"/>
    <property type="evidence" value="ECO:0007669"/>
    <property type="project" value="UniProtKB-KW"/>
</dbReference>
<evidence type="ECO:0000256" key="7">
    <source>
        <dbReference type="ARBA" id="ARBA00022833"/>
    </source>
</evidence>
<keyword evidence="8" id="KW-0067">ATP-binding</keyword>
<dbReference type="InterPro" id="IPR051804">
    <property type="entry name" value="Carb_Metab_Reg_Kinase/Isom"/>
</dbReference>
<evidence type="ECO:0000256" key="4">
    <source>
        <dbReference type="ARBA" id="ARBA00022723"/>
    </source>
</evidence>
<comment type="catalytic activity">
    <reaction evidence="12">
        <text>D-fructose + ATP = D-fructose 6-phosphate + ADP + H(+)</text>
        <dbReference type="Rhea" id="RHEA:16125"/>
        <dbReference type="ChEBI" id="CHEBI:15378"/>
        <dbReference type="ChEBI" id="CHEBI:30616"/>
        <dbReference type="ChEBI" id="CHEBI:37721"/>
        <dbReference type="ChEBI" id="CHEBI:61527"/>
        <dbReference type="ChEBI" id="CHEBI:456216"/>
        <dbReference type="EC" id="2.7.1.4"/>
    </reaction>
</comment>
<dbReference type="PANTHER" id="PTHR42742">
    <property type="entry name" value="TRANSCRIPTIONAL REPRESSOR MPRA"/>
    <property type="match status" value="1"/>
</dbReference>
<dbReference type="RefSeq" id="WP_260115795.1">
    <property type="nucleotide sequence ID" value="NZ_CP093360.1"/>
</dbReference>
<evidence type="ECO:0000313" key="13">
    <source>
        <dbReference type="EMBL" id="UQS85987.1"/>
    </source>
</evidence>
<proteinExistence type="inferred from homology"/>
<dbReference type="FunFam" id="3.30.420.40:FF:000153">
    <property type="entry name" value="Putative fructokinase"/>
    <property type="match status" value="1"/>
</dbReference>
<sequence length="288" mass="31181">MLLGSIEAGGTKFICSVGDERLKIINQTRIETTTPEVTLSQVINYFSQFPELASVSIASFGPLNLDHHSDQFGAITNTPKLGWQGVNMFKLIRDALAVPVSITSDVNGSALGESYLLHQNGIEHQSLVYITVGTGIGAGIVINDHIFGLNGHPELGHIKVVRHSGDGDFHGTCPFHDDCLEGLAAGPSFKARTNTPGERIPHTDPIWQRIAFYLAQAAVTTTLMIHPDKIVFGGSVINDDLIQMIRREYQTLMNGYVEAKSLVDYLSVSCAHDNNSATIGNLILATDN</sequence>
<dbReference type="KEGG" id="lbe:MOO44_01320"/>
<evidence type="ECO:0000256" key="11">
    <source>
        <dbReference type="ARBA" id="ARBA00038887"/>
    </source>
</evidence>
<evidence type="ECO:0000256" key="1">
    <source>
        <dbReference type="ARBA" id="ARBA00001946"/>
    </source>
</evidence>
<comment type="cofactor">
    <cofactor evidence="1">
        <name>Mg(2+)</name>
        <dbReference type="ChEBI" id="CHEBI:18420"/>
    </cofactor>
</comment>
<evidence type="ECO:0000256" key="3">
    <source>
        <dbReference type="ARBA" id="ARBA00022679"/>
    </source>
</evidence>
<evidence type="ECO:0000256" key="10">
    <source>
        <dbReference type="ARBA" id="ARBA00023277"/>
    </source>
</evidence>
<dbReference type="EMBL" id="CP093360">
    <property type="protein sequence ID" value="UQS85987.1"/>
    <property type="molecule type" value="Genomic_DNA"/>
</dbReference>
<keyword evidence="10" id="KW-0119">Carbohydrate metabolism</keyword>